<dbReference type="EC" id="2.1.1.79" evidence="6"/>
<protein>
    <submittedName>
        <fullName evidence="6">Cyclopropane-fatty-acyl-phospholipid synthase</fullName>
        <ecNumber evidence="6">2.1.1.79</ecNumber>
    </submittedName>
</protein>
<dbReference type="Gene3D" id="3.40.50.150">
    <property type="entry name" value="Vaccinia Virus protein VP39"/>
    <property type="match status" value="1"/>
</dbReference>
<evidence type="ECO:0000313" key="7">
    <source>
        <dbReference type="Proteomes" id="UP001233360"/>
    </source>
</evidence>
<proteinExistence type="inferred from homology"/>
<dbReference type="GO" id="GO:0032259">
    <property type="term" value="P:methylation"/>
    <property type="evidence" value="ECO:0007669"/>
    <property type="project" value="UniProtKB-KW"/>
</dbReference>
<keyword evidence="3 6" id="KW-0808">Transferase</keyword>
<evidence type="ECO:0000256" key="1">
    <source>
        <dbReference type="ARBA" id="ARBA00010815"/>
    </source>
</evidence>
<keyword evidence="7" id="KW-1185">Reference proteome</keyword>
<reference evidence="6 7" key="1">
    <citation type="submission" date="2023-07" db="EMBL/GenBank/DDBJ databases">
        <title>Functional and genomic diversity of the sorghum phyllosphere microbiome.</title>
        <authorList>
            <person name="Shade A."/>
        </authorList>
    </citation>
    <scope>NUCLEOTIDE SEQUENCE [LARGE SCALE GENOMIC DNA]</scope>
    <source>
        <strain evidence="6 7">SORGH_AS_0887</strain>
    </source>
</reference>
<accession>A0ABU0USY4</accession>
<sequence>MIKTFLYGEQDALPLWLRSLLKIQYGQITFRGAWQGTVGEASDLHAIIDVHNPALMQLIFKNGVLGAAEGYIRGDWTTEQLVELIQILSRNRDVMDKLNQNVVAQASQAVLKVWYKSRQNSLSGSRKNIADHYDLSNDFFKLFLDESMMYSSAIFENDSMSLEAASDLKKERICQKLQLKPLDHLVEIGSGWGGFAIYAAQNYGCQVTTITISQAQYDEAVARVNAAGLSHRINVQLKDYRLLEGKFDKLVSIEMIEAVGEQYLPTYFNQCRNLLKPHGLALIQAITIEDARYQKALNTVDFIKRYIFPGSFIPSISVLTQRASEQKLRLKQLDDIGLSYAKTLHHWRERFLAQKDQVLALGFDENFIRMWDFYLCYCEGGFKEGVISDVHMLFEASAYSSS</sequence>
<dbReference type="Pfam" id="PF02353">
    <property type="entry name" value="CMAS"/>
    <property type="match status" value="1"/>
</dbReference>
<dbReference type="PIRSF" id="PIRSF003085">
    <property type="entry name" value="CMAS"/>
    <property type="match status" value="1"/>
</dbReference>
<name>A0ABU0USY4_ACIBI</name>
<organism evidence="6 7">
    <name type="scientific">Acinetobacter baylyi</name>
    <dbReference type="NCBI Taxonomy" id="202950"/>
    <lineage>
        <taxon>Bacteria</taxon>
        <taxon>Pseudomonadati</taxon>
        <taxon>Pseudomonadota</taxon>
        <taxon>Gammaproteobacteria</taxon>
        <taxon>Moraxellales</taxon>
        <taxon>Moraxellaceae</taxon>
        <taxon>Acinetobacter</taxon>
    </lineage>
</organism>
<dbReference type="PANTHER" id="PTHR43667">
    <property type="entry name" value="CYCLOPROPANE-FATTY-ACYL-PHOSPHOLIPID SYNTHASE"/>
    <property type="match status" value="1"/>
</dbReference>
<keyword evidence="4" id="KW-0949">S-adenosyl-L-methionine</keyword>
<evidence type="ECO:0000256" key="2">
    <source>
        <dbReference type="ARBA" id="ARBA00022603"/>
    </source>
</evidence>
<dbReference type="CDD" id="cd02440">
    <property type="entry name" value="AdoMet_MTases"/>
    <property type="match status" value="1"/>
</dbReference>
<keyword evidence="5" id="KW-0443">Lipid metabolism</keyword>
<dbReference type="InterPro" id="IPR050723">
    <property type="entry name" value="CFA/CMAS"/>
</dbReference>
<dbReference type="RefSeq" id="WP_307001944.1">
    <property type="nucleotide sequence ID" value="NZ_JAUTBK010000002.1"/>
</dbReference>
<keyword evidence="2 6" id="KW-0489">Methyltransferase</keyword>
<dbReference type="SUPFAM" id="SSF53335">
    <property type="entry name" value="S-adenosyl-L-methionine-dependent methyltransferases"/>
    <property type="match status" value="1"/>
</dbReference>
<comment type="similarity">
    <text evidence="1">Belongs to the CFA/CMAS family.</text>
</comment>
<evidence type="ECO:0000313" key="6">
    <source>
        <dbReference type="EMBL" id="MDQ1207663.1"/>
    </source>
</evidence>
<dbReference type="Proteomes" id="UP001233360">
    <property type="component" value="Unassembled WGS sequence"/>
</dbReference>
<dbReference type="GO" id="GO:0008825">
    <property type="term" value="F:cyclopropane-fatty-acyl-phospholipid synthase activity"/>
    <property type="evidence" value="ECO:0007669"/>
    <property type="project" value="UniProtKB-EC"/>
</dbReference>
<evidence type="ECO:0000256" key="3">
    <source>
        <dbReference type="ARBA" id="ARBA00022679"/>
    </source>
</evidence>
<evidence type="ECO:0000256" key="5">
    <source>
        <dbReference type="ARBA" id="ARBA00023098"/>
    </source>
</evidence>
<dbReference type="EMBL" id="JAUTBK010000002">
    <property type="protein sequence ID" value="MDQ1207663.1"/>
    <property type="molecule type" value="Genomic_DNA"/>
</dbReference>
<dbReference type="PANTHER" id="PTHR43667:SF2">
    <property type="entry name" value="FATTY ACID C-METHYL TRANSFERASE"/>
    <property type="match status" value="1"/>
</dbReference>
<gene>
    <name evidence="6" type="ORF">QE380_000586</name>
</gene>
<dbReference type="InterPro" id="IPR029063">
    <property type="entry name" value="SAM-dependent_MTases_sf"/>
</dbReference>
<comment type="caution">
    <text evidence="6">The sequence shown here is derived from an EMBL/GenBank/DDBJ whole genome shotgun (WGS) entry which is preliminary data.</text>
</comment>
<evidence type="ECO:0000256" key="4">
    <source>
        <dbReference type="ARBA" id="ARBA00022691"/>
    </source>
</evidence>
<dbReference type="InterPro" id="IPR003333">
    <property type="entry name" value="CMAS"/>
</dbReference>